<organism evidence="2 3">
    <name type="scientific">Neobacillus kokaensis</name>
    <dbReference type="NCBI Taxonomy" id="2759023"/>
    <lineage>
        <taxon>Bacteria</taxon>
        <taxon>Bacillati</taxon>
        <taxon>Bacillota</taxon>
        <taxon>Bacilli</taxon>
        <taxon>Bacillales</taxon>
        <taxon>Bacillaceae</taxon>
        <taxon>Neobacillus</taxon>
    </lineage>
</organism>
<keyword evidence="3" id="KW-1185">Reference proteome</keyword>
<proteinExistence type="predicted"/>
<dbReference type="SUPFAM" id="SSF53474">
    <property type="entry name" value="alpha/beta-Hydrolases"/>
    <property type="match status" value="1"/>
</dbReference>
<evidence type="ECO:0000259" key="1">
    <source>
        <dbReference type="Pfam" id="PF20408"/>
    </source>
</evidence>
<name>A0ABQ3N9D5_9BACI</name>
<evidence type="ECO:0000313" key="3">
    <source>
        <dbReference type="Proteomes" id="UP000637074"/>
    </source>
</evidence>
<dbReference type="InterPro" id="IPR046879">
    <property type="entry name" value="KANL3/Tex30_Abhydrolase"/>
</dbReference>
<dbReference type="PIRSF" id="PIRSF033634">
    <property type="entry name" value="UCP033634"/>
    <property type="match status" value="1"/>
</dbReference>
<dbReference type="Gene3D" id="3.40.50.1820">
    <property type="entry name" value="alpha/beta hydrolase"/>
    <property type="match status" value="1"/>
</dbReference>
<sequence>MVQFINGQIERNEYSTIPYTWICGEQPNNSICIMLPGLGYTTQRPLFHYSTNVCVNNRLDILHINYQYSQNEFFKKLSGPEQDQWMYEDVTTAVREVLKENEYEKCFLLSKSLGSIPAAKEWKHRNLENTSSGIWLTPLLKDDNVFQAILNSDLPSLVVIGDKDPHYIEDRVDKLKQNQLVTIVVIPNADHSLEIKGDITATIDAIKEGNLKIQEFIQR</sequence>
<protein>
    <recommendedName>
        <fullName evidence="1">KANL3/Tex30 alpha/beta hydrolase-like domain-containing protein</fullName>
    </recommendedName>
</protein>
<dbReference type="Proteomes" id="UP000637074">
    <property type="component" value="Unassembled WGS sequence"/>
</dbReference>
<feature type="domain" description="KANL3/Tex30 alpha/beta hydrolase-like" evidence="1">
    <location>
        <begin position="37"/>
        <end position="217"/>
    </location>
</feature>
<dbReference type="EMBL" id="BNDS01000028">
    <property type="protein sequence ID" value="GHI00814.1"/>
    <property type="molecule type" value="Genomic_DNA"/>
</dbReference>
<comment type="caution">
    <text evidence="2">The sequence shown here is derived from an EMBL/GenBank/DDBJ whole genome shotgun (WGS) entry which is preliminary data.</text>
</comment>
<dbReference type="InterPro" id="IPR029058">
    <property type="entry name" value="AB_hydrolase_fold"/>
</dbReference>
<dbReference type="RefSeq" id="WP_191276479.1">
    <property type="nucleotide sequence ID" value="NZ_BNDS01000028.1"/>
</dbReference>
<accession>A0ABQ3N9D5</accession>
<reference evidence="2 3" key="1">
    <citation type="journal article" date="2022" name="Int. J. Syst. Evol. Microbiol.">
        <title>Neobacillus kokaensis sp. nov., isolated from soil.</title>
        <authorList>
            <person name="Yuki K."/>
            <person name="Matsubara H."/>
            <person name="Yamaguchi S."/>
        </authorList>
    </citation>
    <scope>NUCLEOTIDE SEQUENCE [LARGE SCALE GENOMIC DNA]</scope>
    <source>
        <strain evidence="2 3">LOB 377</strain>
    </source>
</reference>
<gene>
    <name evidence="2" type="ORF">AM1BK_43560</name>
</gene>
<dbReference type="InterPro" id="IPR017018">
    <property type="entry name" value="UCP033634"/>
</dbReference>
<evidence type="ECO:0000313" key="2">
    <source>
        <dbReference type="EMBL" id="GHI00814.1"/>
    </source>
</evidence>
<dbReference type="Pfam" id="PF20408">
    <property type="entry name" value="Abhydrolase_11"/>
    <property type="match status" value="1"/>
</dbReference>